<organism evidence="1 2">
    <name type="scientific">Paenibacillus wenxiniae</name>
    <dbReference type="NCBI Taxonomy" id="1636843"/>
    <lineage>
        <taxon>Bacteria</taxon>
        <taxon>Bacillati</taxon>
        <taxon>Bacillota</taxon>
        <taxon>Bacilli</taxon>
        <taxon>Bacillales</taxon>
        <taxon>Paenibacillaceae</taxon>
        <taxon>Paenibacillus</taxon>
    </lineage>
</organism>
<dbReference type="Proteomes" id="UP001597233">
    <property type="component" value="Unassembled WGS sequence"/>
</dbReference>
<reference evidence="2" key="1">
    <citation type="journal article" date="2019" name="Int. J. Syst. Evol. Microbiol.">
        <title>The Global Catalogue of Microorganisms (GCM) 10K type strain sequencing project: providing services to taxonomists for standard genome sequencing and annotation.</title>
        <authorList>
            <consortium name="The Broad Institute Genomics Platform"/>
            <consortium name="The Broad Institute Genome Sequencing Center for Infectious Disease"/>
            <person name="Wu L."/>
            <person name="Ma J."/>
        </authorList>
    </citation>
    <scope>NUCLEOTIDE SEQUENCE [LARGE SCALE GENOMIC DNA]</scope>
    <source>
        <strain evidence="2">CCUG 54950</strain>
    </source>
</reference>
<dbReference type="EMBL" id="JBHUEH010000005">
    <property type="protein sequence ID" value="MFD1884162.1"/>
    <property type="molecule type" value="Genomic_DNA"/>
</dbReference>
<accession>A0ABW4RDF9</accession>
<proteinExistence type="predicted"/>
<comment type="caution">
    <text evidence="1">The sequence shown here is derived from an EMBL/GenBank/DDBJ whole genome shotgun (WGS) entry which is preliminary data.</text>
</comment>
<dbReference type="Pfam" id="PF24716">
    <property type="entry name" value="WapI"/>
    <property type="match status" value="1"/>
</dbReference>
<gene>
    <name evidence="1" type="ORF">ACFSC9_01325</name>
</gene>
<dbReference type="InterPro" id="IPR056510">
    <property type="entry name" value="WapI"/>
</dbReference>
<protein>
    <submittedName>
        <fullName evidence="1">Uncharacterized protein</fullName>
    </submittedName>
</protein>
<evidence type="ECO:0000313" key="2">
    <source>
        <dbReference type="Proteomes" id="UP001597233"/>
    </source>
</evidence>
<keyword evidence="2" id="KW-1185">Reference proteome</keyword>
<name>A0ABW4RDF9_9BACL</name>
<evidence type="ECO:0000313" key="1">
    <source>
        <dbReference type="EMBL" id="MFD1884162.1"/>
    </source>
</evidence>
<dbReference type="RefSeq" id="WP_347327006.1">
    <property type="nucleotide sequence ID" value="NZ_JBCGUH010000018.1"/>
</dbReference>
<sequence>MFVLQNPEKTITLSLNLNNNKFLDINLEREDFENWVPFVFHLDIDHARLSYVEEDGATFSLYELKRLLVDIEAILQRKHAGLEIERYEFSSCECYFDMVFYDTLEEGFVYMEVWINIGSHSNGQSFGYDKGVRFVASLSELENFKNGINMQLNVLLASLYS</sequence>